<comment type="caution">
    <text evidence="1">The sequence shown here is derived from an EMBL/GenBank/DDBJ whole genome shotgun (WGS) entry which is preliminary data.</text>
</comment>
<evidence type="ECO:0000313" key="1">
    <source>
        <dbReference type="EMBL" id="KAH3711674.1"/>
    </source>
</evidence>
<accession>A0A9D3Z7J2</accession>
<dbReference type="AlphaFoldDB" id="A0A9D3Z7J2"/>
<reference evidence="1" key="2">
    <citation type="submission" date="2020-11" db="EMBL/GenBank/DDBJ databases">
        <authorList>
            <person name="McCartney M.A."/>
            <person name="Auch B."/>
            <person name="Kono T."/>
            <person name="Mallez S."/>
            <person name="Becker A."/>
            <person name="Gohl D.M."/>
            <person name="Silverstein K.A.T."/>
            <person name="Koren S."/>
            <person name="Bechman K.B."/>
            <person name="Herman A."/>
            <person name="Abrahante J.E."/>
            <person name="Garbe J."/>
        </authorList>
    </citation>
    <scope>NUCLEOTIDE SEQUENCE</scope>
    <source>
        <strain evidence="1">Duluth1</strain>
        <tissue evidence="1">Whole animal</tissue>
    </source>
</reference>
<keyword evidence="2" id="KW-1185">Reference proteome</keyword>
<proteinExistence type="predicted"/>
<dbReference type="Proteomes" id="UP000828390">
    <property type="component" value="Unassembled WGS sequence"/>
</dbReference>
<protein>
    <submittedName>
        <fullName evidence="1">Uncharacterized protein</fullName>
    </submittedName>
</protein>
<sequence>MGEQKNPTVWMEPMTSRLLGRHHIHKATVTFNQITWKPNNSECFSRVNDTIALRKIVLLYSA</sequence>
<evidence type="ECO:0000313" key="2">
    <source>
        <dbReference type="Proteomes" id="UP000828390"/>
    </source>
</evidence>
<dbReference type="EMBL" id="JAIWYP010000014">
    <property type="protein sequence ID" value="KAH3711674.1"/>
    <property type="molecule type" value="Genomic_DNA"/>
</dbReference>
<organism evidence="1 2">
    <name type="scientific">Dreissena polymorpha</name>
    <name type="common">Zebra mussel</name>
    <name type="synonym">Mytilus polymorpha</name>
    <dbReference type="NCBI Taxonomy" id="45954"/>
    <lineage>
        <taxon>Eukaryota</taxon>
        <taxon>Metazoa</taxon>
        <taxon>Spiralia</taxon>
        <taxon>Lophotrochozoa</taxon>
        <taxon>Mollusca</taxon>
        <taxon>Bivalvia</taxon>
        <taxon>Autobranchia</taxon>
        <taxon>Heteroconchia</taxon>
        <taxon>Euheterodonta</taxon>
        <taxon>Imparidentia</taxon>
        <taxon>Neoheterodontei</taxon>
        <taxon>Myida</taxon>
        <taxon>Dreissenoidea</taxon>
        <taxon>Dreissenidae</taxon>
        <taxon>Dreissena</taxon>
    </lineage>
</organism>
<name>A0A9D3Z7J2_DREPO</name>
<gene>
    <name evidence="1" type="ORF">DPMN_071346</name>
</gene>
<reference evidence="1" key="1">
    <citation type="journal article" date="2019" name="bioRxiv">
        <title>The Genome of the Zebra Mussel, Dreissena polymorpha: A Resource for Invasive Species Research.</title>
        <authorList>
            <person name="McCartney M.A."/>
            <person name="Auch B."/>
            <person name="Kono T."/>
            <person name="Mallez S."/>
            <person name="Zhang Y."/>
            <person name="Obille A."/>
            <person name="Becker A."/>
            <person name="Abrahante J.E."/>
            <person name="Garbe J."/>
            <person name="Badalamenti J.P."/>
            <person name="Herman A."/>
            <person name="Mangelson H."/>
            <person name="Liachko I."/>
            <person name="Sullivan S."/>
            <person name="Sone E.D."/>
            <person name="Koren S."/>
            <person name="Silverstein K.A.T."/>
            <person name="Beckman K.B."/>
            <person name="Gohl D.M."/>
        </authorList>
    </citation>
    <scope>NUCLEOTIDE SEQUENCE</scope>
    <source>
        <strain evidence="1">Duluth1</strain>
        <tissue evidence="1">Whole animal</tissue>
    </source>
</reference>